<evidence type="ECO:0000259" key="2">
    <source>
        <dbReference type="Pfam" id="PF08906"/>
    </source>
</evidence>
<reference evidence="4" key="1">
    <citation type="journal article" date="2019" name="Int. J. Syst. Evol. Microbiol.">
        <title>The Global Catalogue of Microorganisms (GCM) 10K type strain sequencing project: providing services to taxonomists for standard genome sequencing and annotation.</title>
        <authorList>
            <consortium name="The Broad Institute Genomics Platform"/>
            <consortium name="The Broad Institute Genome Sequencing Center for Infectious Disease"/>
            <person name="Wu L."/>
            <person name="Ma J."/>
        </authorList>
    </citation>
    <scope>NUCLEOTIDE SEQUENCE [LARGE SCALE GENOMIC DNA]</scope>
    <source>
        <strain evidence="4">CCUG 58127</strain>
    </source>
</reference>
<feature type="domain" description="T6SS immunity protein Tdi1 C-terminal" evidence="2">
    <location>
        <begin position="136"/>
        <end position="182"/>
    </location>
</feature>
<evidence type="ECO:0000313" key="3">
    <source>
        <dbReference type="EMBL" id="MFC6705986.1"/>
    </source>
</evidence>
<evidence type="ECO:0000313" key="4">
    <source>
        <dbReference type="Proteomes" id="UP001596298"/>
    </source>
</evidence>
<dbReference type="RefSeq" id="WP_382401616.1">
    <property type="nucleotide sequence ID" value="NZ_JBHSWH010000001.1"/>
</dbReference>
<organism evidence="3 4">
    <name type="scientific">Flexivirga alba</name>
    <dbReference type="NCBI Taxonomy" id="702742"/>
    <lineage>
        <taxon>Bacteria</taxon>
        <taxon>Bacillati</taxon>
        <taxon>Actinomycetota</taxon>
        <taxon>Actinomycetes</taxon>
        <taxon>Micrococcales</taxon>
        <taxon>Dermacoccaceae</taxon>
        <taxon>Flexivirga</taxon>
    </lineage>
</organism>
<dbReference type="InterPro" id="IPR015424">
    <property type="entry name" value="PyrdxlP-dep_Trfase"/>
</dbReference>
<protein>
    <submittedName>
        <fullName evidence="3">T6SS immunity protein Tdi1 domain-containing protein</fullName>
    </submittedName>
</protein>
<evidence type="ECO:0000259" key="1">
    <source>
        <dbReference type="Pfam" id="PF08887"/>
    </source>
</evidence>
<name>A0ABW2AHX0_9MICO</name>
<dbReference type="InterPro" id="IPR015002">
    <property type="entry name" value="T6SS_Tdi1_C"/>
</dbReference>
<sequence length="195" mass="21422">MPDTIAVQPFIDTFPPDAGTRVPDADFITYGEGQLPPALIELWHSHGLGWYGGGRVALVDPGTWMPVLQTWFGSGVTSVPFAVTSFGHIYHYDRVNGADRIQCLDPHFQHNAIVSEDGTAFFAEHLTGSTSHLADLRELHKAARDAQGELAMDEVYYFEPILALGGQVNLDNLQKGNGPEHVADIHRQIAARQYS</sequence>
<feature type="domain" description="GAD-related" evidence="1">
    <location>
        <begin position="10"/>
        <end position="95"/>
    </location>
</feature>
<dbReference type="Pfam" id="PF08906">
    <property type="entry name" value="T6SS_Tdi1_C"/>
    <property type="match status" value="1"/>
</dbReference>
<keyword evidence="4" id="KW-1185">Reference proteome</keyword>
<proteinExistence type="predicted"/>
<dbReference type="Proteomes" id="UP001596298">
    <property type="component" value="Unassembled WGS sequence"/>
</dbReference>
<comment type="caution">
    <text evidence="3">The sequence shown here is derived from an EMBL/GenBank/DDBJ whole genome shotgun (WGS) entry which is preliminary data.</text>
</comment>
<dbReference type="Pfam" id="PF08887">
    <property type="entry name" value="GAD-like"/>
    <property type="match status" value="1"/>
</dbReference>
<dbReference type="EMBL" id="JBHSWH010000001">
    <property type="protein sequence ID" value="MFC6705986.1"/>
    <property type="molecule type" value="Genomic_DNA"/>
</dbReference>
<gene>
    <name evidence="3" type="ORF">ACFQDH_12125</name>
</gene>
<dbReference type="SUPFAM" id="SSF53383">
    <property type="entry name" value="PLP-dependent transferases"/>
    <property type="match status" value="1"/>
</dbReference>
<accession>A0ABW2AHX0</accession>
<dbReference type="InterPro" id="IPR014983">
    <property type="entry name" value="GAD-rel"/>
</dbReference>